<reference evidence="2" key="1">
    <citation type="journal article" date="2022" name="Mol. Ecol. Resour.">
        <title>The genomes of chicory, endive, great burdock and yacon provide insights into Asteraceae palaeo-polyploidization history and plant inulin production.</title>
        <authorList>
            <person name="Fan W."/>
            <person name="Wang S."/>
            <person name="Wang H."/>
            <person name="Wang A."/>
            <person name="Jiang F."/>
            <person name="Liu H."/>
            <person name="Zhao H."/>
            <person name="Xu D."/>
            <person name="Zhang Y."/>
        </authorList>
    </citation>
    <scope>NUCLEOTIDE SEQUENCE [LARGE SCALE GENOMIC DNA]</scope>
    <source>
        <strain evidence="2">cv. Punajuju</strain>
    </source>
</reference>
<reference evidence="1 2" key="2">
    <citation type="journal article" date="2022" name="Mol. Ecol. Resour.">
        <title>The genomes of chicory, endive, great burdock and yacon provide insights into Asteraceae paleo-polyploidization history and plant inulin production.</title>
        <authorList>
            <person name="Fan W."/>
            <person name="Wang S."/>
            <person name="Wang H."/>
            <person name="Wang A."/>
            <person name="Jiang F."/>
            <person name="Liu H."/>
            <person name="Zhao H."/>
            <person name="Xu D."/>
            <person name="Zhang Y."/>
        </authorList>
    </citation>
    <scope>NUCLEOTIDE SEQUENCE [LARGE SCALE GENOMIC DNA]</scope>
    <source>
        <strain evidence="2">cv. Punajuju</strain>
        <tissue evidence="1">Leaves</tissue>
    </source>
</reference>
<comment type="caution">
    <text evidence="1">The sequence shown here is derived from an EMBL/GenBank/DDBJ whole genome shotgun (WGS) entry which is preliminary data.</text>
</comment>
<sequence>MAEISRAFNATLASPSQFCDKNSMTSSLILIALPRLWDKSMLGSSVARLRMEDEEQELTNRRGGGLVLLLGKWLEPEDASFFWVLTMVMIPVPPLLVLGDCRATVVVSLRSLNERRIDFGLRRRLSEDRGFFVVCYGFLAKNPFGGTRNRFAAGGGKSLRN</sequence>
<organism evidence="1 2">
    <name type="scientific">Cichorium intybus</name>
    <name type="common">Chicory</name>
    <dbReference type="NCBI Taxonomy" id="13427"/>
    <lineage>
        <taxon>Eukaryota</taxon>
        <taxon>Viridiplantae</taxon>
        <taxon>Streptophyta</taxon>
        <taxon>Embryophyta</taxon>
        <taxon>Tracheophyta</taxon>
        <taxon>Spermatophyta</taxon>
        <taxon>Magnoliopsida</taxon>
        <taxon>eudicotyledons</taxon>
        <taxon>Gunneridae</taxon>
        <taxon>Pentapetalae</taxon>
        <taxon>asterids</taxon>
        <taxon>campanulids</taxon>
        <taxon>Asterales</taxon>
        <taxon>Asteraceae</taxon>
        <taxon>Cichorioideae</taxon>
        <taxon>Cichorieae</taxon>
        <taxon>Cichoriinae</taxon>
        <taxon>Cichorium</taxon>
    </lineage>
</organism>
<dbReference type="Proteomes" id="UP001055811">
    <property type="component" value="Linkage Group LG03"/>
</dbReference>
<keyword evidence="2" id="KW-1185">Reference proteome</keyword>
<dbReference type="EMBL" id="CM042011">
    <property type="protein sequence ID" value="KAI3767242.1"/>
    <property type="molecule type" value="Genomic_DNA"/>
</dbReference>
<evidence type="ECO:0000313" key="2">
    <source>
        <dbReference type="Proteomes" id="UP001055811"/>
    </source>
</evidence>
<evidence type="ECO:0000313" key="1">
    <source>
        <dbReference type="EMBL" id="KAI3767242.1"/>
    </source>
</evidence>
<gene>
    <name evidence="1" type="ORF">L2E82_17331</name>
</gene>
<proteinExistence type="predicted"/>
<protein>
    <submittedName>
        <fullName evidence="1">Uncharacterized protein</fullName>
    </submittedName>
</protein>
<name>A0ACB9F804_CICIN</name>
<accession>A0ACB9F804</accession>